<keyword evidence="3" id="KW-0812">Transmembrane</keyword>
<evidence type="ECO:0000256" key="1">
    <source>
        <dbReference type="ARBA" id="ARBA00009219"/>
    </source>
</evidence>
<dbReference type="SUPFAM" id="SSF51735">
    <property type="entry name" value="NAD(P)-binding Rossmann-fold domains"/>
    <property type="match status" value="1"/>
</dbReference>
<dbReference type="AlphaFoldDB" id="A0A139A514"/>
<dbReference type="OMA" id="RMLLINR"/>
<dbReference type="EMBL" id="KQ965794">
    <property type="protein sequence ID" value="KXS11880.1"/>
    <property type="molecule type" value="Genomic_DNA"/>
</dbReference>
<dbReference type="InterPro" id="IPR036291">
    <property type="entry name" value="NAD(P)-bd_dom_sf"/>
</dbReference>
<dbReference type="PANTHER" id="PTHR43245">
    <property type="entry name" value="BIFUNCTIONAL POLYMYXIN RESISTANCE PROTEIN ARNA"/>
    <property type="match status" value="1"/>
</dbReference>
<keyword evidence="3" id="KW-0472">Membrane</keyword>
<gene>
    <name evidence="5" type="ORF">M427DRAFT_415586</name>
</gene>
<keyword evidence="3" id="KW-1133">Transmembrane helix</keyword>
<dbReference type="STRING" id="1344416.A0A139A514"/>
<dbReference type="Pfam" id="PF01073">
    <property type="entry name" value="3Beta_HSD"/>
    <property type="match status" value="1"/>
</dbReference>
<evidence type="ECO:0000256" key="3">
    <source>
        <dbReference type="SAM" id="Phobius"/>
    </source>
</evidence>
<name>A0A139A514_GONPJ</name>
<keyword evidence="2" id="KW-0560">Oxidoreductase</keyword>
<dbReference type="PANTHER" id="PTHR43245:SF51">
    <property type="entry name" value="SHORT CHAIN DEHYDROGENASE_REDUCTASE FAMILY 42E, MEMBER 2"/>
    <property type="match status" value="1"/>
</dbReference>
<sequence length="351" mass="38791">MVKRVVVIGGCGFVGTHICHLLRDRGYRAVAFDVRRTFDDLGAPDDSGWEVKLGSVQLEEDLVAAMDGADFVIHTVAGHPFVEEWKHHEEMAIEGTKKVLSACRRAGVKRLVLCSSASIPYEYRDMQFGDETLPPGTVEDVYMRAKSMQEQIVIDANSPELMTCSIRPHGIYGPGDRVFLPTVLEAAHSGKLKALIGDGCNLVDYTFVKNIANGLIMAGEALGPGSPVCGSRYIVTDDCPTHIWTLQSIALARLGFAVPKRNLPLSFVYSLAVIASVVVRLINTVFRTKIQIGTFTPQKMALVGTYRYYSVDKAKRDFGYKPLVPMKVAIDETIQSLWDMRNGGEYWAKKK</sequence>
<feature type="transmembrane region" description="Helical" evidence="3">
    <location>
        <begin position="263"/>
        <end position="282"/>
    </location>
</feature>
<evidence type="ECO:0000313" key="5">
    <source>
        <dbReference type="EMBL" id="KXS11880.1"/>
    </source>
</evidence>
<dbReference type="Gene3D" id="3.40.50.720">
    <property type="entry name" value="NAD(P)-binding Rossmann-like Domain"/>
    <property type="match status" value="1"/>
</dbReference>
<evidence type="ECO:0000313" key="6">
    <source>
        <dbReference type="Proteomes" id="UP000070544"/>
    </source>
</evidence>
<keyword evidence="6" id="KW-1185">Reference proteome</keyword>
<proteinExistence type="inferred from homology"/>
<dbReference type="Proteomes" id="UP000070544">
    <property type="component" value="Unassembled WGS sequence"/>
</dbReference>
<dbReference type="InterPro" id="IPR002225">
    <property type="entry name" value="3Beta_OHSteriod_DH/Estase"/>
</dbReference>
<dbReference type="GO" id="GO:0006694">
    <property type="term" value="P:steroid biosynthetic process"/>
    <property type="evidence" value="ECO:0007669"/>
    <property type="project" value="InterPro"/>
</dbReference>
<evidence type="ECO:0000256" key="2">
    <source>
        <dbReference type="ARBA" id="ARBA00023002"/>
    </source>
</evidence>
<comment type="similarity">
    <text evidence="1">Belongs to the 3-beta-HSD family.</text>
</comment>
<dbReference type="InterPro" id="IPR050177">
    <property type="entry name" value="Lipid_A_modif_metabolic_enz"/>
</dbReference>
<organism evidence="5 6">
    <name type="scientific">Gonapodya prolifera (strain JEL478)</name>
    <name type="common">Monoblepharis prolifera</name>
    <dbReference type="NCBI Taxonomy" id="1344416"/>
    <lineage>
        <taxon>Eukaryota</taxon>
        <taxon>Fungi</taxon>
        <taxon>Fungi incertae sedis</taxon>
        <taxon>Chytridiomycota</taxon>
        <taxon>Chytridiomycota incertae sedis</taxon>
        <taxon>Monoblepharidomycetes</taxon>
        <taxon>Monoblepharidales</taxon>
        <taxon>Gonapodyaceae</taxon>
        <taxon>Gonapodya</taxon>
    </lineage>
</organism>
<protein>
    <submittedName>
        <fullName evidence="5">NAD(P) dependent steroid dehydrogenase-like protein</fullName>
    </submittedName>
</protein>
<dbReference type="GO" id="GO:0016616">
    <property type="term" value="F:oxidoreductase activity, acting on the CH-OH group of donors, NAD or NADP as acceptor"/>
    <property type="evidence" value="ECO:0007669"/>
    <property type="project" value="InterPro"/>
</dbReference>
<dbReference type="OrthoDB" id="10058185at2759"/>
<feature type="domain" description="3-beta hydroxysteroid dehydrogenase/isomerase" evidence="4">
    <location>
        <begin position="6"/>
        <end position="264"/>
    </location>
</feature>
<reference evidence="5 6" key="1">
    <citation type="journal article" date="2015" name="Genome Biol. Evol.">
        <title>Phylogenomic analyses indicate that early fungi evolved digesting cell walls of algal ancestors of land plants.</title>
        <authorList>
            <person name="Chang Y."/>
            <person name="Wang S."/>
            <person name="Sekimoto S."/>
            <person name="Aerts A.L."/>
            <person name="Choi C."/>
            <person name="Clum A."/>
            <person name="LaButti K.M."/>
            <person name="Lindquist E.A."/>
            <person name="Yee Ngan C."/>
            <person name="Ohm R.A."/>
            <person name="Salamov A.A."/>
            <person name="Grigoriev I.V."/>
            <person name="Spatafora J.W."/>
            <person name="Berbee M.L."/>
        </authorList>
    </citation>
    <scope>NUCLEOTIDE SEQUENCE [LARGE SCALE GENOMIC DNA]</scope>
    <source>
        <strain evidence="5 6">JEL478</strain>
    </source>
</reference>
<accession>A0A139A514</accession>
<evidence type="ECO:0000259" key="4">
    <source>
        <dbReference type="Pfam" id="PF01073"/>
    </source>
</evidence>